<dbReference type="PANTHER" id="PTHR23416">
    <property type="entry name" value="SIALIC ACID SYNTHASE-RELATED"/>
    <property type="match status" value="1"/>
</dbReference>
<sequence length="185" mass="20264">MNVQKAWWFAKTQLTRFRYGHVGGHSYIAKPLFLQRTKALSIGNNVRIYPGMRLEVPESTASVVIEDNVSIGQNFHVVSYSSRLVIGRGTTISGNVFISNVNHGYREIDVDALHQEMIEKETVIGENCFIGYGAVVLPGSHLGKQCIVGANAVVAGDFPDYSVIAGVPAKIIKQYDVQSGAWVKP</sequence>
<dbReference type="EMBL" id="NMWU01000026">
    <property type="protein sequence ID" value="PLS30673.1"/>
    <property type="molecule type" value="Genomic_DNA"/>
</dbReference>
<dbReference type="AlphaFoldDB" id="A0A2N5J8Z1"/>
<protein>
    <submittedName>
        <fullName evidence="1">LPS biosynthesis protein</fullName>
    </submittedName>
</protein>
<evidence type="ECO:0000313" key="1">
    <source>
        <dbReference type="EMBL" id="PLS30673.1"/>
    </source>
</evidence>
<keyword evidence="2" id="KW-1185">Reference proteome</keyword>
<dbReference type="InterPro" id="IPR001451">
    <property type="entry name" value="Hexapep"/>
</dbReference>
<dbReference type="Proteomes" id="UP000235050">
    <property type="component" value="Unassembled WGS sequence"/>
</dbReference>
<dbReference type="OrthoDB" id="2643438at2"/>
<gene>
    <name evidence="1" type="ORF">Uis1B_1500</name>
</gene>
<dbReference type="Gene3D" id="2.160.10.10">
    <property type="entry name" value="Hexapeptide repeat proteins"/>
    <property type="match status" value="1"/>
</dbReference>
<dbReference type="RefSeq" id="WP_101617120.1">
    <property type="nucleotide sequence ID" value="NZ_NMWU01000026.1"/>
</dbReference>
<dbReference type="InterPro" id="IPR051159">
    <property type="entry name" value="Hexapeptide_acetyltransf"/>
</dbReference>
<proteinExistence type="predicted"/>
<dbReference type="CDD" id="cd04647">
    <property type="entry name" value="LbH_MAT_like"/>
    <property type="match status" value="1"/>
</dbReference>
<accession>A0A2N5J8Z1</accession>
<organism evidence="1 2">
    <name type="scientific">Bifidobacterium margollesii</name>
    <dbReference type="NCBI Taxonomy" id="2020964"/>
    <lineage>
        <taxon>Bacteria</taxon>
        <taxon>Bacillati</taxon>
        <taxon>Actinomycetota</taxon>
        <taxon>Actinomycetes</taxon>
        <taxon>Bifidobacteriales</taxon>
        <taxon>Bifidobacteriaceae</taxon>
        <taxon>Bifidobacterium</taxon>
    </lineage>
</organism>
<dbReference type="InterPro" id="IPR011004">
    <property type="entry name" value="Trimer_LpxA-like_sf"/>
</dbReference>
<reference evidence="1 2" key="1">
    <citation type="submission" date="2017-07" db="EMBL/GenBank/DDBJ databases">
        <title>Bifidobacterium novel species.</title>
        <authorList>
            <person name="Lugli G.A."/>
            <person name="Milani C."/>
            <person name="Duranti S."/>
            <person name="Mangifesta M."/>
        </authorList>
    </citation>
    <scope>NUCLEOTIDE SEQUENCE [LARGE SCALE GENOMIC DNA]</scope>
    <source>
        <strain evidence="2">Uis1B</strain>
    </source>
</reference>
<dbReference type="Pfam" id="PF00132">
    <property type="entry name" value="Hexapep"/>
    <property type="match status" value="1"/>
</dbReference>
<name>A0A2N5J8Z1_9BIFI</name>
<comment type="caution">
    <text evidence="1">The sequence shown here is derived from an EMBL/GenBank/DDBJ whole genome shotgun (WGS) entry which is preliminary data.</text>
</comment>
<dbReference type="PANTHER" id="PTHR23416:SF78">
    <property type="entry name" value="LIPOPOLYSACCHARIDE BIOSYNTHESIS O-ACETYL TRANSFERASE WBBJ-RELATED"/>
    <property type="match status" value="1"/>
</dbReference>
<evidence type="ECO:0000313" key="2">
    <source>
        <dbReference type="Proteomes" id="UP000235050"/>
    </source>
</evidence>
<dbReference type="SUPFAM" id="SSF51161">
    <property type="entry name" value="Trimeric LpxA-like enzymes"/>
    <property type="match status" value="1"/>
</dbReference>